<dbReference type="EMBL" id="GGFJ01012573">
    <property type="protein sequence ID" value="MBW61714.1"/>
    <property type="molecule type" value="Transcribed_RNA"/>
</dbReference>
<proteinExistence type="predicted"/>
<reference evidence="2" key="1">
    <citation type="submission" date="2018-01" db="EMBL/GenBank/DDBJ databases">
        <title>An insight into the sialome of Amazonian anophelines.</title>
        <authorList>
            <person name="Ribeiro J.M."/>
            <person name="Scarpassa V."/>
            <person name="Calvo E."/>
        </authorList>
    </citation>
    <scope>NUCLEOTIDE SEQUENCE</scope>
    <source>
        <tissue evidence="2">Salivary glands</tissue>
    </source>
</reference>
<protein>
    <submittedName>
        <fullName evidence="2">Putative secreted protein</fullName>
    </submittedName>
</protein>
<sequence length="100" mass="10751">MLHFLAAGAAAAITSHALMTCLRPLNRLLIDTIAASILPRYLGPLLAGGPADRRLVVGWLIELVVAMAARAISSHALFNRTNHLSLSFLLWLVISGGRLR</sequence>
<organism evidence="2">
    <name type="scientific">Anopheles marajoara</name>
    <dbReference type="NCBI Taxonomy" id="58244"/>
    <lineage>
        <taxon>Eukaryota</taxon>
        <taxon>Metazoa</taxon>
        <taxon>Ecdysozoa</taxon>
        <taxon>Arthropoda</taxon>
        <taxon>Hexapoda</taxon>
        <taxon>Insecta</taxon>
        <taxon>Pterygota</taxon>
        <taxon>Neoptera</taxon>
        <taxon>Endopterygota</taxon>
        <taxon>Diptera</taxon>
        <taxon>Nematocera</taxon>
        <taxon>Culicoidea</taxon>
        <taxon>Culicidae</taxon>
        <taxon>Anophelinae</taxon>
        <taxon>Anopheles</taxon>
    </lineage>
</organism>
<accession>A0A2M4C8T0</accession>
<dbReference type="AlphaFoldDB" id="A0A2M4C8T0"/>
<feature type="chain" id="PRO_5014604330" evidence="1">
    <location>
        <begin position="18"/>
        <end position="100"/>
    </location>
</feature>
<name>A0A2M4C8T0_9DIPT</name>
<feature type="signal peptide" evidence="1">
    <location>
        <begin position="1"/>
        <end position="17"/>
    </location>
</feature>
<evidence type="ECO:0000313" key="2">
    <source>
        <dbReference type="EMBL" id="MBW61714.1"/>
    </source>
</evidence>
<keyword evidence="1" id="KW-0732">Signal</keyword>
<evidence type="ECO:0000256" key="1">
    <source>
        <dbReference type="SAM" id="SignalP"/>
    </source>
</evidence>